<dbReference type="SUPFAM" id="SSF55785">
    <property type="entry name" value="PYP-like sensor domain (PAS domain)"/>
    <property type="match status" value="1"/>
</dbReference>
<dbReference type="InterPro" id="IPR003660">
    <property type="entry name" value="HAMP_dom"/>
</dbReference>
<evidence type="ECO:0000256" key="1">
    <source>
        <dbReference type="ARBA" id="ARBA00022481"/>
    </source>
</evidence>
<keyword evidence="3" id="KW-0807">Transducer</keyword>
<dbReference type="PANTHER" id="PTHR43531">
    <property type="entry name" value="PROTEIN ICFG"/>
    <property type="match status" value="1"/>
</dbReference>
<dbReference type="Proteomes" id="UP001596103">
    <property type="component" value="Unassembled WGS sequence"/>
</dbReference>
<dbReference type="Gene3D" id="3.30.450.20">
    <property type="entry name" value="PAS domain"/>
    <property type="match status" value="1"/>
</dbReference>
<dbReference type="NCBIfam" id="TIGR00229">
    <property type="entry name" value="sensory_box"/>
    <property type="match status" value="1"/>
</dbReference>
<keyword evidence="10" id="KW-1185">Reference proteome</keyword>
<dbReference type="EMBL" id="JBHSMP010000003">
    <property type="protein sequence ID" value="MFC5427393.1"/>
    <property type="molecule type" value="Genomic_DNA"/>
</dbReference>
<feature type="coiled-coil region" evidence="4">
    <location>
        <begin position="477"/>
        <end position="508"/>
    </location>
</feature>
<dbReference type="Pfam" id="PF00015">
    <property type="entry name" value="MCPsignal"/>
    <property type="match status" value="1"/>
</dbReference>
<gene>
    <name evidence="9" type="ORF">ACFPTO_00980</name>
</gene>
<dbReference type="PROSITE" id="PS50885">
    <property type="entry name" value="HAMP"/>
    <property type="match status" value="1"/>
</dbReference>
<dbReference type="Gene3D" id="1.10.287.950">
    <property type="entry name" value="Methyl-accepting chemotaxis protein"/>
    <property type="match status" value="1"/>
</dbReference>
<dbReference type="SMART" id="SM00091">
    <property type="entry name" value="PAS"/>
    <property type="match status" value="1"/>
</dbReference>
<evidence type="ECO:0000256" key="3">
    <source>
        <dbReference type="PROSITE-ProRule" id="PRU00284"/>
    </source>
</evidence>
<feature type="domain" description="HAMP" evidence="8">
    <location>
        <begin position="216"/>
        <end position="265"/>
    </location>
</feature>
<accession>A0ABW0J2Z2</accession>
<evidence type="ECO:0000259" key="8">
    <source>
        <dbReference type="PROSITE" id="PS50885"/>
    </source>
</evidence>
<dbReference type="SMART" id="SM00283">
    <property type="entry name" value="MA"/>
    <property type="match status" value="1"/>
</dbReference>
<name>A0ABW0J2Z2_9BURK</name>
<evidence type="ECO:0000256" key="5">
    <source>
        <dbReference type="SAM" id="Phobius"/>
    </source>
</evidence>
<comment type="similarity">
    <text evidence="2">Belongs to the methyl-accepting chemotaxis (MCP) protein family.</text>
</comment>
<reference evidence="10" key="1">
    <citation type="journal article" date="2019" name="Int. J. Syst. Evol. Microbiol.">
        <title>The Global Catalogue of Microorganisms (GCM) 10K type strain sequencing project: providing services to taxonomists for standard genome sequencing and annotation.</title>
        <authorList>
            <consortium name="The Broad Institute Genomics Platform"/>
            <consortium name="The Broad Institute Genome Sequencing Center for Infectious Disease"/>
            <person name="Wu L."/>
            <person name="Ma J."/>
        </authorList>
    </citation>
    <scope>NUCLEOTIDE SEQUENCE [LARGE SCALE GENOMIC DNA]</scope>
    <source>
        <strain evidence="10">CCUG 56042</strain>
    </source>
</reference>
<dbReference type="SMART" id="SM00304">
    <property type="entry name" value="HAMP"/>
    <property type="match status" value="1"/>
</dbReference>
<feature type="domain" description="PAS" evidence="7">
    <location>
        <begin position="21"/>
        <end position="76"/>
    </location>
</feature>
<evidence type="ECO:0000313" key="10">
    <source>
        <dbReference type="Proteomes" id="UP001596103"/>
    </source>
</evidence>
<keyword evidence="1" id="KW-0488">Methylation</keyword>
<protein>
    <submittedName>
        <fullName evidence="9">Methyl-accepting chemotaxis protein</fullName>
    </submittedName>
</protein>
<dbReference type="PROSITE" id="PS50111">
    <property type="entry name" value="CHEMOTAXIS_TRANSDUC_2"/>
    <property type="match status" value="1"/>
</dbReference>
<evidence type="ECO:0000259" key="7">
    <source>
        <dbReference type="PROSITE" id="PS50112"/>
    </source>
</evidence>
<dbReference type="Pfam" id="PF00672">
    <property type="entry name" value="HAMP"/>
    <property type="match status" value="1"/>
</dbReference>
<dbReference type="Pfam" id="PF08447">
    <property type="entry name" value="PAS_3"/>
    <property type="match status" value="1"/>
</dbReference>
<dbReference type="CDD" id="cd00130">
    <property type="entry name" value="PAS"/>
    <property type="match status" value="1"/>
</dbReference>
<keyword evidence="5" id="KW-0472">Membrane</keyword>
<keyword evidence="5" id="KW-0812">Transmembrane</keyword>
<keyword evidence="4" id="KW-0175">Coiled coil</keyword>
<dbReference type="InterPro" id="IPR051310">
    <property type="entry name" value="MCP_chemotaxis"/>
</dbReference>
<comment type="caution">
    <text evidence="9">The sequence shown here is derived from an EMBL/GenBank/DDBJ whole genome shotgun (WGS) entry which is preliminary data.</text>
</comment>
<dbReference type="InterPro" id="IPR035965">
    <property type="entry name" value="PAS-like_dom_sf"/>
</dbReference>
<dbReference type="PANTHER" id="PTHR43531:SF14">
    <property type="entry name" value="METHYL-ACCEPTING CHEMOTAXIS PROTEIN I-RELATED"/>
    <property type="match status" value="1"/>
</dbReference>
<dbReference type="InterPro" id="IPR004089">
    <property type="entry name" value="MCPsignal_dom"/>
</dbReference>
<dbReference type="RefSeq" id="WP_377708773.1">
    <property type="nucleotide sequence ID" value="NZ_JBHSMP010000003.1"/>
</dbReference>
<sequence length="538" mass="57427">MRNNQPVTQQEYALSGDRTLVSVTDLKGRITYCNQAFTETSGFTREELLGQPHNIIRHPDPPSEVFRDMWATLQGGLPWSGMVKNRRKNGDHYWVHAHATPMTDGPNVTGYLSVRCVASRAAIEAAEQLYAVMREEARTGRLIHVLHRGAVVHRGWMRRAGRAVNPGGAGKLFLAQLPVLGAVVGAVKAGLPLWVTGIVAVLFLAASSYLIQVLTTRPLRGLVVDANRLAAGDLSHVVTTGGKDVVGSLQQALRQMSLNLRTVVGDVRDEIDRLGVEVAQIASGNADLSERTESQAASLEQTAASMDQITGTVQQSAEAAQIGTRLAHDTSHVTVLGNEAVKAVAETMEGIADTSRQIGEMAGLIEGIAFQTNILALNAAIEAARAGTAGRGFAVVAAEVRGLAQRTASATKEIKHVLSESAQRVTLGRERTDDARERMKDVLGAVEKVATALDGISTAADEQRTGVTQVGTAVSQMDTLTQQNAAMVEELAAAAETLKGRAEEVSNSMRLFRLVRGEFSLSQLDAVGQRRAGRMLAG</sequence>
<dbReference type="CDD" id="cd11386">
    <property type="entry name" value="MCP_signal"/>
    <property type="match status" value="1"/>
</dbReference>
<dbReference type="SUPFAM" id="SSF58104">
    <property type="entry name" value="Methyl-accepting chemotaxis protein (MCP) signaling domain"/>
    <property type="match status" value="1"/>
</dbReference>
<organism evidence="9 10">
    <name type="scientific">Paraburkholderia denitrificans</name>
    <dbReference type="NCBI Taxonomy" id="694025"/>
    <lineage>
        <taxon>Bacteria</taxon>
        <taxon>Pseudomonadati</taxon>
        <taxon>Pseudomonadota</taxon>
        <taxon>Betaproteobacteria</taxon>
        <taxon>Burkholderiales</taxon>
        <taxon>Burkholderiaceae</taxon>
        <taxon>Paraburkholderia</taxon>
    </lineage>
</organism>
<feature type="domain" description="Methyl-accepting transducer" evidence="6">
    <location>
        <begin position="270"/>
        <end position="499"/>
    </location>
</feature>
<proteinExistence type="inferred from homology"/>
<evidence type="ECO:0000259" key="6">
    <source>
        <dbReference type="PROSITE" id="PS50111"/>
    </source>
</evidence>
<keyword evidence="5" id="KW-1133">Transmembrane helix</keyword>
<evidence type="ECO:0000256" key="4">
    <source>
        <dbReference type="SAM" id="Coils"/>
    </source>
</evidence>
<feature type="transmembrane region" description="Helical" evidence="5">
    <location>
        <begin position="193"/>
        <end position="211"/>
    </location>
</feature>
<dbReference type="InterPro" id="IPR013655">
    <property type="entry name" value="PAS_fold_3"/>
</dbReference>
<dbReference type="InterPro" id="IPR000014">
    <property type="entry name" value="PAS"/>
</dbReference>
<evidence type="ECO:0000256" key="2">
    <source>
        <dbReference type="ARBA" id="ARBA00029447"/>
    </source>
</evidence>
<evidence type="ECO:0000313" key="9">
    <source>
        <dbReference type="EMBL" id="MFC5427393.1"/>
    </source>
</evidence>
<dbReference type="CDD" id="cd06225">
    <property type="entry name" value="HAMP"/>
    <property type="match status" value="1"/>
</dbReference>
<dbReference type="PROSITE" id="PS50112">
    <property type="entry name" value="PAS"/>
    <property type="match status" value="1"/>
</dbReference>